<gene>
    <name evidence="5" type="ORF">E1293_15975</name>
</gene>
<dbReference type="Proteomes" id="UP000295578">
    <property type="component" value="Unassembled WGS sequence"/>
</dbReference>
<dbReference type="InterPro" id="IPR015421">
    <property type="entry name" value="PyrdxlP-dep_Trfase_major"/>
</dbReference>
<sequence>MSSSVPFTIPSVSGEVSDAVVKVLDSGWITTGPQTAAFEQDFADHLGAAHVVAVASCTTALELCLRALDLPEGSAVLTPSLTFCGAINAILHAGLRPVFVDIDADTLVPSPETVKAAAGRVTPRAMIVQNQGGYPVDVAALAGAAGLDRTRVIEDAAHGPGAARGGRTVGSESFAACYSFYATKNMPIGEGGAVASSDQEFADRVRATRMHGMSKDSWKRYLPGGSWRYDVKTVGLKANMTDVQAAIGRAQLAALPGWQRQRAELVARYDEALKDLPGLVLPQRNLDGIQHAWHLYQVRVPDRDAVSSELEAAGVATSVHFIPANQMTAYVEILGADECARVPVTDRVGEELLSLPLYPGLTAGGQERVVSALTEALRARG</sequence>
<evidence type="ECO:0000256" key="4">
    <source>
        <dbReference type="RuleBase" id="RU004508"/>
    </source>
</evidence>
<keyword evidence="3 4" id="KW-0663">Pyridoxal phosphate</keyword>
<dbReference type="PANTHER" id="PTHR30244:SF34">
    <property type="entry name" value="DTDP-4-AMINO-4,6-DIDEOXYGALACTOSE TRANSAMINASE"/>
    <property type="match status" value="1"/>
</dbReference>
<keyword evidence="5" id="KW-0032">Aminotransferase</keyword>
<keyword evidence="6" id="KW-1185">Reference proteome</keyword>
<dbReference type="Gene3D" id="3.40.640.10">
    <property type="entry name" value="Type I PLP-dependent aspartate aminotransferase-like (Major domain)"/>
    <property type="match status" value="1"/>
</dbReference>
<dbReference type="InterPro" id="IPR015424">
    <property type="entry name" value="PyrdxlP-dep_Trfase"/>
</dbReference>
<evidence type="ECO:0000256" key="3">
    <source>
        <dbReference type="PIRSR" id="PIRSR000390-2"/>
    </source>
</evidence>
<dbReference type="GO" id="GO:0008483">
    <property type="term" value="F:transaminase activity"/>
    <property type="evidence" value="ECO:0007669"/>
    <property type="project" value="UniProtKB-KW"/>
</dbReference>
<evidence type="ECO:0000313" key="6">
    <source>
        <dbReference type="Proteomes" id="UP000295578"/>
    </source>
</evidence>
<reference evidence="5 6" key="1">
    <citation type="submission" date="2019-03" db="EMBL/GenBank/DDBJ databases">
        <title>Draft genome sequences of novel Actinobacteria.</title>
        <authorList>
            <person name="Sahin N."/>
            <person name="Ay H."/>
            <person name="Saygin H."/>
        </authorList>
    </citation>
    <scope>NUCLEOTIDE SEQUENCE [LARGE SCALE GENOMIC DNA]</scope>
    <source>
        <strain evidence="5 6">DSM 45941</strain>
    </source>
</reference>
<dbReference type="GO" id="GO:0030170">
    <property type="term" value="F:pyridoxal phosphate binding"/>
    <property type="evidence" value="ECO:0007669"/>
    <property type="project" value="TreeGrafter"/>
</dbReference>
<dbReference type="InterPro" id="IPR000653">
    <property type="entry name" value="DegT/StrS_aminotransferase"/>
</dbReference>
<comment type="cofactor">
    <cofactor evidence="1">
        <name>pyridoxal 5'-phosphate</name>
        <dbReference type="ChEBI" id="CHEBI:597326"/>
    </cofactor>
</comment>
<evidence type="ECO:0000256" key="1">
    <source>
        <dbReference type="ARBA" id="ARBA00001933"/>
    </source>
</evidence>
<dbReference type="Gene3D" id="3.90.1150.10">
    <property type="entry name" value="Aspartate Aminotransferase, domain 1"/>
    <property type="match status" value="1"/>
</dbReference>
<feature type="active site" description="Proton acceptor" evidence="2">
    <location>
        <position position="184"/>
    </location>
</feature>
<comment type="similarity">
    <text evidence="4">Belongs to the DegT/DnrJ/EryC1 family.</text>
</comment>
<evidence type="ECO:0000313" key="5">
    <source>
        <dbReference type="EMBL" id="TDD82793.1"/>
    </source>
</evidence>
<dbReference type="GO" id="GO:0000271">
    <property type="term" value="P:polysaccharide biosynthetic process"/>
    <property type="evidence" value="ECO:0007669"/>
    <property type="project" value="TreeGrafter"/>
</dbReference>
<dbReference type="OrthoDB" id="9804264at2"/>
<dbReference type="RefSeq" id="WP_132198187.1">
    <property type="nucleotide sequence ID" value="NZ_SMKY01000061.1"/>
</dbReference>
<feature type="modified residue" description="N6-(pyridoxal phosphate)lysine" evidence="3">
    <location>
        <position position="184"/>
    </location>
</feature>
<dbReference type="Pfam" id="PF01041">
    <property type="entry name" value="DegT_DnrJ_EryC1"/>
    <property type="match status" value="1"/>
</dbReference>
<dbReference type="PANTHER" id="PTHR30244">
    <property type="entry name" value="TRANSAMINASE"/>
    <property type="match status" value="1"/>
</dbReference>
<dbReference type="EMBL" id="SMKY01000061">
    <property type="protein sequence ID" value="TDD82793.1"/>
    <property type="molecule type" value="Genomic_DNA"/>
</dbReference>
<dbReference type="InterPro" id="IPR015422">
    <property type="entry name" value="PyrdxlP-dep_Trfase_small"/>
</dbReference>
<accession>A0A4R5BC24</accession>
<dbReference type="CDD" id="cd00616">
    <property type="entry name" value="AHBA_syn"/>
    <property type="match status" value="1"/>
</dbReference>
<dbReference type="SUPFAM" id="SSF53383">
    <property type="entry name" value="PLP-dependent transferases"/>
    <property type="match status" value="1"/>
</dbReference>
<proteinExistence type="inferred from homology"/>
<dbReference type="PIRSF" id="PIRSF000390">
    <property type="entry name" value="PLP_StrS"/>
    <property type="match status" value="1"/>
</dbReference>
<protein>
    <submittedName>
        <fullName evidence="5">DegT/DnrJ/EryC1/StrS aminotransferase family protein</fullName>
    </submittedName>
</protein>
<keyword evidence="5" id="KW-0808">Transferase</keyword>
<name>A0A4R5BC24_9ACTN</name>
<evidence type="ECO:0000256" key="2">
    <source>
        <dbReference type="PIRSR" id="PIRSR000390-1"/>
    </source>
</evidence>
<comment type="caution">
    <text evidence="5">The sequence shown here is derived from an EMBL/GenBank/DDBJ whole genome shotgun (WGS) entry which is preliminary data.</text>
</comment>
<organism evidence="5 6">
    <name type="scientific">Actinomadura darangshiensis</name>
    <dbReference type="NCBI Taxonomy" id="705336"/>
    <lineage>
        <taxon>Bacteria</taxon>
        <taxon>Bacillati</taxon>
        <taxon>Actinomycetota</taxon>
        <taxon>Actinomycetes</taxon>
        <taxon>Streptosporangiales</taxon>
        <taxon>Thermomonosporaceae</taxon>
        <taxon>Actinomadura</taxon>
    </lineage>
</organism>
<dbReference type="AlphaFoldDB" id="A0A4R5BC24"/>